<accession>A0A511KMG0</accession>
<dbReference type="EMBL" id="BJWK01000015">
    <property type="protein sequence ID" value="GEM11517.1"/>
    <property type="molecule type" value="Genomic_DNA"/>
</dbReference>
<evidence type="ECO:0000313" key="4">
    <source>
        <dbReference type="Proteomes" id="UP000321518"/>
    </source>
</evidence>
<feature type="compositionally biased region" description="Basic and acidic residues" evidence="1">
    <location>
        <begin position="263"/>
        <end position="285"/>
    </location>
</feature>
<dbReference type="OrthoDB" id="2527948at2759"/>
<evidence type="ECO:0000256" key="1">
    <source>
        <dbReference type="SAM" id="MobiDB-lite"/>
    </source>
</evidence>
<proteinExistence type="predicted"/>
<feature type="compositionally biased region" description="Low complexity" evidence="1">
    <location>
        <begin position="248"/>
        <end position="262"/>
    </location>
</feature>
<comment type="caution">
    <text evidence="3">The sequence shown here is derived from an EMBL/GenBank/DDBJ whole genome shotgun (WGS) entry which is preliminary data.</text>
</comment>
<keyword evidence="2" id="KW-1133">Transmembrane helix</keyword>
<evidence type="ECO:0000256" key="2">
    <source>
        <dbReference type="SAM" id="Phobius"/>
    </source>
</evidence>
<protein>
    <submittedName>
        <fullName evidence="3">Uncharacterized protein</fullName>
    </submittedName>
</protein>
<feature type="region of interest" description="Disordered" evidence="1">
    <location>
        <begin position="227"/>
        <end position="285"/>
    </location>
</feature>
<evidence type="ECO:0000313" key="3">
    <source>
        <dbReference type="EMBL" id="GEM11517.1"/>
    </source>
</evidence>
<keyword evidence="2" id="KW-0472">Membrane</keyword>
<dbReference type="AlphaFoldDB" id="A0A511KMG0"/>
<feature type="compositionally biased region" description="Basic residues" evidence="1">
    <location>
        <begin position="236"/>
        <end position="247"/>
    </location>
</feature>
<name>A0A511KMG0_RHOTO</name>
<organism evidence="3 4">
    <name type="scientific">Rhodotorula toruloides</name>
    <name type="common">Yeast</name>
    <name type="synonym">Rhodosporidium toruloides</name>
    <dbReference type="NCBI Taxonomy" id="5286"/>
    <lineage>
        <taxon>Eukaryota</taxon>
        <taxon>Fungi</taxon>
        <taxon>Dikarya</taxon>
        <taxon>Basidiomycota</taxon>
        <taxon>Pucciniomycotina</taxon>
        <taxon>Microbotryomycetes</taxon>
        <taxon>Sporidiobolales</taxon>
        <taxon>Sporidiobolaceae</taxon>
        <taxon>Rhodotorula</taxon>
    </lineage>
</organism>
<gene>
    <name evidence="3" type="ORF">Rt10032_c15g5534</name>
</gene>
<sequence length="285" mass="30763">MSDMKTSIPYDSPELHFDCPSNVSSFEVWKEAVPMLGRKGFQATGAGCTAKTKYNGTHASFGGGVGPDGGTWGCSADDGKSFVWQTVNGLREWTYVQLCEWKNMVLEEHPLVISNNPAGSSIIFISDFTDYLEYKSDGKTSVVAQWGTTSRPTPTAVAVDKLNNSTGTTINSSFATSIETNASGSNSLAGSASTTTMLLFIGVGLVLIVVICLALCLCLRSKPKQDVTDQAERSVGRRQRRKTRRRVSSSSAGSEDGASLLGEGKRDSWDVKSRRDDARQARYVD</sequence>
<feature type="transmembrane region" description="Helical" evidence="2">
    <location>
        <begin position="197"/>
        <end position="219"/>
    </location>
</feature>
<dbReference type="Proteomes" id="UP000321518">
    <property type="component" value="Unassembled WGS sequence"/>
</dbReference>
<keyword evidence="2" id="KW-0812">Transmembrane</keyword>
<reference evidence="3 4" key="1">
    <citation type="submission" date="2019-07" db="EMBL/GenBank/DDBJ databases">
        <title>Rhodotorula toruloides NBRC10032 genome sequencing.</title>
        <authorList>
            <person name="Shida Y."/>
            <person name="Takaku H."/>
            <person name="Ogasawara W."/>
            <person name="Mori K."/>
        </authorList>
    </citation>
    <scope>NUCLEOTIDE SEQUENCE [LARGE SCALE GENOMIC DNA]</scope>
    <source>
        <strain evidence="3 4">NBRC10032</strain>
    </source>
</reference>